<keyword evidence="1" id="KW-0732">Signal</keyword>
<dbReference type="Proteomes" id="UP001189429">
    <property type="component" value="Unassembled WGS sequence"/>
</dbReference>
<feature type="signal peptide" evidence="1">
    <location>
        <begin position="1"/>
        <end position="32"/>
    </location>
</feature>
<comment type="caution">
    <text evidence="2">The sequence shown here is derived from an EMBL/GenBank/DDBJ whole genome shotgun (WGS) entry which is preliminary data.</text>
</comment>
<dbReference type="EMBL" id="CAUYUJ010005282">
    <property type="protein sequence ID" value="CAK0813057.1"/>
    <property type="molecule type" value="Genomic_DNA"/>
</dbReference>
<reference evidence="2" key="1">
    <citation type="submission" date="2023-10" db="EMBL/GenBank/DDBJ databases">
        <authorList>
            <person name="Chen Y."/>
            <person name="Shah S."/>
            <person name="Dougan E. K."/>
            <person name="Thang M."/>
            <person name="Chan C."/>
        </authorList>
    </citation>
    <scope>NUCLEOTIDE SEQUENCE [LARGE SCALE GENOMIC DNA]</scope>
</reference>
<accession>A0ABN9R9K7</accession>
<proteinExistence type="predicted"/>
<organism evidence="2 3">
    <name type="scientific">Prorocentrum cordatum</name>
    <dbReference type="NCBI Taxonomy" id="2364126"/>
    <lineage>
        <taxon>Eukaryota</taxon>
        <taxon>Sar</taxon>
        <taxon>Alveolata</taxon>
        <taxon>Dinophyceae</taxon>
        <taxon>Prorocentrales</taxon>
        <taxon>Prorocentraceae</taxon>
        <taxon>Prorocentrum</taxon>
    </lineage>
</organism>
<evidence type="ECO:0000313" key="3">
    <source>
        <dbReference type="Proteomes" id="UP001189429"/>
    </source>
</evidence>
<sequence length="227" mass="24872">MMSGAPTRRGFPKGHLCHHLLSVAVCLLSSQPARLPLAILQSTDYMAGRYAETYQMSLTAPTLRCTLMASILMASALTSRWLSLRLAAMPLMHTDTRRCLPVPTCCVNNMWRHAGGRPMIIHHLYGSSHATQACSHPHPVAACRMNSIEHTAVAAVSGQFRCALRQTLNRRADDVRGRTSPRISTLARHRRGAADGGLCRGARDLLPAAFVRQIEELFIAGPPSEAW</sequence>
<evidence type="ECO:0000256" key="1">
    <source>
        <dbReference type="SAM" id="SignalP"/>
    </source>
</evidence>
<name>A0ABN9R9K7_9DINO</name>
<feature type="chain" id="PRO_5046295014" description="Secreted protein" evidence="1">
    <location>
        <begin position="33"/>
        <end position="227"/>
    </location>
</feature>
<protein>
    <recommendedName>
        <fullName evidence="4">Secreted protein</fullName>
    </recommendedName>
</protein>
<gene>
    <name evidence="2" type="ORF">PCOR1329_LOCUS17118</name>
</gene>
<keyword evidence="3" id="KW-1185">Reference proteome</keyword>
<evidence type="ECO:0008006" key="4">
    <source>
        <dbReference type="Google" id="ProtNLM"/>
    </source>
</evidence>
<evidence type="ECO:0000313" key="2">
    <source>
        <dbReference type="EMBL" id="CAK0813057.1"/>
    </source>
</evidence>